<evidence type="ECO:0000256" key="3">
    <source>
        <dbReference type="ARBA" id="ARBA00022741"/>
    </source>
</evidence>
<dbReference type="PANTHER" id="PTHR46566">
    <property type="entry name" value="1-PHOSPHOFRUCTOKINASE-RELATED"/>
    <property type="match status" value="1"/>
</dbReference>
<evidence type="ECO:0000313" key="8">
    <source>
        <dbReference type="EMBL" id="RHD56433.1"/>
    </source>
</evidence>
<protein>
    <submittedName>
        <fullName evidence="8">1-phosphofructokinase</fullName>
    </submittedName>
</protein>
<organism evidence="8 9">
    <name type="scientific">Collinsella intestinalis</name>
    <dbReference type="NCBI Taxonomy" id="147207"/>
    <lineage>
        <taxon>Bacteria</taxon>
        <taxon>Bacillati</taxon>
        <taxon>Actinomycetota</taxon>
        <taxon>Coriobacteriia</taxon>
        <taxon>Coriobacteriales</taxon>
        <taxon>Coriobacteriaceae</taxon>
        <taxon>Collinsella</taxon>
    </lineage>
</organism>
<evidence type="ECO:0000256" key="4">
    <source>
        <dbReference type="ARBA" id="ARBA00022777"/>
    </source>
</evidence>
<dbReference type="InterPro" id="IPR017583">
    <property type="entry name" value="Tagatose/fructose_Pkinase"/>
</dbReference>
<dbReference type="AlphaFoldDB" id="A0A414FXV6"/>
<dbReference type="InterPro" id="IPR029056">
    <property type="entry name" value="Ribokinase-like"/>
</dbReference>
<keyword evidence="5" id="KW-0067">ATP-binding</keyword>
<dbReference type="GO" id="GO:0008443">
    <property type="term" value="F:phosphofructokinase activity"/>
    <property type="evidence" value="ECO:0007669"/>
    <property type="project" value="TreeGrafter"/>
</dbReference>
<keyword evidence="2 6" id="KW-0808">Transferase</keyword>
<comment type="similarity">
    <text evidence="1">Belongs to the carbohydrate kinase PfkB family.</text>
</comment>
<evidence type="ECO:0000256" key="6">
    <source>
        <dbReference type="PIRNR" id="PIRNR000535"/>
    </source>
</evidence>
<gene>
    <name evidence="8" type="ORF">DW787_02445</name>
</gene>
<evidence type="ECO:0000256" key="2">
    <source>
        <dbReference type="ARBA" id="ARBA00022679"/>
    </source>
</evidence>
<accession>A0A414FXV6</accession>
<dbReference type="InterPro" id="IPR011611">
    <property type="entry name" value="PfkB_dom"/>
</dbReference>
<dbReference type="CDD" id="cd01164">
    <property type="entry name" value="FruK_PfkB_like"/>
    <property type="match status" value="1"/>
</dbReference>
<evidence type="ECO:0000256" key="1">
    <source>
        <dbReference type="ARBA" id="ARBA00010688"/>
    </source>
</evidence>
<dbReference type="PANTHER" id="PTHR46566:SF1">
    <property type="entry name" value="1-PHOSPHOFRUCTOKINASE"/>
    <property type="match status" value="1"/>
</dbReference>
<reference evidence="8 9" key="1">
    <citation type="submission" date="2018-08" db="EMBL/GenBank/DDBJ databases">
        <title>A genome reference for cultivated species of the human gut microbiota.</title>
        <authorList>
            <person name="Zou Y."/>
            <person name="Xue W."/>
            <person name="Luo G."/>
        </authorList>
    </citation>
    <scope>NUCLEOTIDE SEQUENCE [LARGE SCALE GENOMIC DNA]</scope>
    <source>
        <strain evidence="8 9">AM30-5LB</strain>
    </source>
</reference>
<sequence length="310" mass="33925">MFYTLTANPAVDMTVAGPTLVPDENVRANSASYTANGKGLDVSFALKKFGVDSVALGFFGGFTGKFIVEETMNLGCLCRPVWIDGVTRICAYINDGEHEYGVLNPGAPLTPQYEEELYNILDTSTGMDCLIVSGSVPPRASKDFLDQVMDHAQARGADVVLDLSSDKLKSLASKKPLLIKPNHHEMREIFGVPVNTDDEVRVAMKMAHDAGVQNVLLTRGSRGDAYFSNGEDIWYAKREFNIKLVSSVCAGDCTLAAFLLKWYKDRDNVEEAMKLAMATGANVAESVGLGDFGRVDEYSKRVTVRKLERK</sequence>
<dbReference type="RefSeq" id="WP_118271494.1">
    <property type="nucleotide sequence ID" value="NZ_JAQECN010000009.1"/>
</dbReference>
<feature type="domain" description="Carbohydrate kinase PfkB" evidence="7">
    <location>
        <begin position="22"/>
        <end position="290"/>
    </location>
</feature>
<dbReference type="GO" id="GO:0005829">
    <property type="term" value="C:cytosol"/>
    <property type="evidence" value="ECO:0007669"/>
    <property type="project" value="TreeGrafter"/>
</dbReference>
<keyword evidence="3" id="KW-0547">Nucleotide-binding</keyword>
<dbReference type="NCBIfam" id="TIGR03168">
    <property type="entry name" value="1-PFK"/>
    <property type="match status" value="1"/>
</dbReference>
<name>A0A414FXV6_9ACTN</name>
<dbReference type="GO" id="GO:0005524">
    <property type="term" value="F:ATP binding"/>
    <property type="evidence" value="ECO:0007669"/>
    <property type="project" value="UniProtKB-KW"/>
</dbReference>
<dbReference type="SUPFAM" id="SSF53613">
    <property type="entry name" value="Ribokinase-like"/>
    <property type="match status" value="1"/>
</dbReference>
<evidence type="ECO:0000259" key="7">
    <source>
        <dbReference type="Pfam" id="PF00294"/>
    </source>
</evidence>
<dbReference type="Gene3D" id="3.40.1190.20">
    <property type="match status" value="1"/>
</dbReference>
<dbReference type="Proteomes" id="UP000286050">
    <property type="component" value="Unassembled WGS sequence"/>
</dbReference>
<keyword evidence="4 8" id="KW-0418">Kinase</keyword>
<evidence type="ECO:0000313" key="9">
    <source>
        <dbReference type="Proteomes" id="UP000286050"/>
    </source>
</evidence>
<dbReference type="EMBL" id="QSJI01000002">
    <property type="protein sequence ID" value="RHD56433.1"/>
    <property type="molecule type" value="Genomic_DNA"/>
</dbReference>
<proteinExistence type="inferred from homology"/>
<evidence type="ECO:0000256" key="5">
    <source>
        <dbReference type="ARBA" id="ARBA00022840"/>
    </source>
</evidence>
<comment type="caution">
    <text evidence="8">The sequence shown here is derived from an EMBL/GenBank/DDBJ whole genome shotgun (WGS) entry which is preliminary data.</text>
</comment>
<dbReference type="PIRSF" id="PIRSF000535">
    <property type="entry name" value="1PFK/6PFK/LacC"/>
    <property type="match status" value="1"/>
</dbReference>
<dbReference type="Pfam" id="PF00294">
    <property type="entry name" value="PfkB"/>
    <property type="match status" value="1"/>
</dbReference>